<feature type="transmembrane region" description="Helical" evidence="13">
    <location>
        <begin position="154"/>
        <end position="172"/>
    </location>
</feature>
<comment type="function">
    <text evidence="7">Required for the insertion and/or proper folding and/or complex formation of integral membrane proteins into the membrane. Involved in integration of membrane proteins that insert both dependently and independently of the Sec translocase complex, as well as at least some lipoproteins. Aids folding of multispanning membrane proteins.</text>
</comment>
<dbReference type="RefSeq" id="WP_380506737.1">
    <property type="nucleotide sequence ID" value="NZ_JBHEZX010000004.1"/>
</dbReference>
<evidence type="ECO:0000259" key="14">
    <source>
        <dbReference type="Pfam" id="PF02096"/>
    </source>
</evidence>
<dbReference type="Pfam" id="PF02096">
    <property type="entry name" value="60KD_IMP"/>
    <property type="match status" value="1"/>
</dbReference>
<dbReference type="PANTHER" id="PTHR12428:SF65">
    <property type="entry name" value="CYTOCHROME C OXIDASE ASSEMBLY PROTEIN COX18, MITOCHONDRIAL"/>
    <property type="match status" value="1"/>
</dbReference>
<name>A0ABV6V8C4_9ACTN</name>
<feature type="transmembrane region" description="Helical" evidence="13">
    <location>
        <begin position="192"/>
        <end position="212"/>
    </location>
</feature>
<gene>
    <name evidence="15" type="ORF">ACEZDG_11900</name>
</gene>
<feature type="transmembrane region" description="Helical" evidence="13">
    <location>
        <begin position="28"/>
        <end position="49"/>
    </location>
</feature>
<reference evidence="15 16" key="1">
    <citation type="submission" date="2024-09" db="EMBL/GenBank/DDBJ databases">
        <authorList>
            <person name="Lee S.D."/>
        </authorList>
    </citation>
    <scope>NUCLEOTIDE SEQUENCE [LARGE SCALE GENOMIC DNA]</scope>
    <source>
        <strain evidence="15 16">N1-1</strain>
    </source>
</reference>
<feature type="transmembrane region" description="Helical" evidence="13">
    <location>
        <begin position="100"/>
        <end position="120"/>
    </location>
</feature>
<evidence type="ECO:0000256" key="9">
    <source>
        <dbReference type="ARBA" id="ARBA00031538"/>
    </source>
</evidence>
<evidence type="ECO:0000256" key="1">
    <source>
        <dbReference type="ARBA" id="ARBA00004141"/>
    </source>
</evidence>
<organism evidence="15 16">
    <name type="scientific">Streptacidiphilus alkalitolerans</name>
    <dbReference type="NCBI Taxonomy" id="3342712"/>
    <lineage>
        <taxon>Bacteria</taxon>
        <taxon>Bacillati</taxon>
        <taxon>Actinomycetota</taxon>
        <taxon>Actinomycetes</taxon>
        <taxon>Kitasatosporales</taxon>
        <taxon>Streptomycetaceae</taxon>
        <taxon>Streptacidiphilus</taxon>
    </lineage>
</organism>
<evidence type="ECO:0000256" key="5">
    <source>
        <dbReference type="ARBA" id="ARBA00022989"/>
    </source>
</evidence>
<accession>A0ABV6V8C4</accession>
<keyword evidence="16" id="KW-1185">Reference proteome</keyword>
<evidence type="ECO:0000256" key="7">
    <source>
        <dbReference type="ARBA" id="ARBA00025034"/>
    </source>
</evidence>
<protein>
    <recommendedName>
        <fullName evidence="3">Membrane protein insertase YidC</fullName>
    </recommendedName>
    <alternativeName>
        <fullName evidence="11">Foldase YidC</fullName>
    </alternativeName>
    <alternativeName>
        <fullName evidence="10">Membrane integrase YidC</fullName>
    </alternativeName>
    <alternativeName>
        <fullName evidence="9">Membrane protein YidC</fullName>
    </alternativeName>
</protein>
<comment type="subunit">
    <text evidence="8">Interacts with the Sec translocase complex via SecD. Specifically interacts with transmembrane segments of nascent integral membrane proteins during membrane integration.</text>
</comment>
<dbReference type="InterPro" id="IPR001708">
    <property type="entry name" value="YidC/ALB3/OXA1/COX18"/>
</dbReference>
<comment type="caution">
    <text evidence="15">The sequence shown here is derived from an EMBL/GenBank/DDBJ whole genome shotgun (WGS) entry which is preliminary data.</text>
</comment>
<keyword evidence="6 13" id="KW-0472">Membrane</keyword>
<evidence type="ECO:0000256" key="6">
    <source>
        <dbReference type="ARBA" id="ARBA00023136"/>
    </source>
</evidence>
<comment type="similarity">
    <text evidence="2">Belongs to the OXA1/ALB3/YidC family. Type 1 subfamily.</text>
</comment>
<dbReference type="EMBL" id="JBHEZX010000004">
    <property type="protein sequence ID" value="MFC1409977.1"/>
    <property type="molecule type" value="Genomic_DNA"/>
</dbReference>
<evidence type="ECO:0000256" key="8">
    <source>
        <dbReference type="ARBA" id="ARBA00026028"/>
    </source>
</evidence>
<evidence type="ECO:0000256" key="11">
    <source>
        <dbReference type="ARBA" id="ARBA00033342"/>
    </source>
</evidence>
<sequence>MSVFAFLDVPAEYAQHAATALAGGVHPLLGATATAAVIVLTTALVRLALHPLARLQVRGEKLRTRIAPQLKELTKRHKGDPARLREAQVALYRAEGASPLSGLLPSLLMWPFIAVLYRLFSLPVLGGHANTLLTGTLAGIPLGRHLTGALPGQLPVFLALYALLALVGLIGFRRARRGADPTAPGASVLPYLSFGTVLFAAFVPLSAGLYLLTTTSWTLVERALLRS</sequence>
<keyword evidence="4 12" id="KW-0812">Transmembrane</keyword>
<dbReference type="InterPro" id="IPR028055">
    <property type="entry name" value="YidC/Oxa/ALB_C"/>
</dbReference>
<evidence type="ECO:0000256" key="13">
    <source>
        <dbReference type="SAM" id="Phobius"/>
    </source>
</evidence>
<evidence type="ECO:0000313" key="16">
    <source>
        <dbReference type="Proteomes" id="UP001592582"/>
    </source>
</evidence>
<dbReference type="Proteomes" id="UP001592582">
    <property type="component" value="Unassembled WGS sequence"/>
</dbReference>
<proteinExistence type="inferred from homology"/>
<dbReference type="PANTHER" id="PTHR12428">
    <property type="entry name" value="OXA1"/>
    <property type="match status" value="1"/>
</dbReference>
<evidence type="ECO:0000313" key="15">
    <source>
        <dbReference type="EMBL" id="MFC1409977.1"/>
    </source>
</evidence>
<feature type="domain" description="Membrane insertase YidC/Oxa/ALB C-terminal" evidence="14">
    <location>
        <begin position="37"/>
        <end position="225"/>
    </location>
</feature>
<keyword evidence="5 13" id="KW-1133">Transmembrane helix</keyword>
<evidence type="ECO:0000256" key="2">
    <source>
        <dbReference type="ARBA" id="ARBA00010527"/>
    </source>
</evidence>
<evidence type="ECO:0000256" key="10">
    <source>
        <dbReference type="ARBA" id="ARBA00033245"/>
    </source>
</evidence>
<evidence type="ECO:0000256" key="4">
    <source>
        <dbReference type="ARBA" id="ARBA00022692"/>
    </source>
</evidence>
<evidence type="ECO:0000256" key="12">
    <source>
        <dbReference type="RuleBase" id="RU003945"/>
    </source>
</evidence>
<comment type="subcellular location">
    <subcellularLocation>
        <location evidence="1 12">Membrane</location>
        <topology evidence="1 12">Multi-pass membrane protein</topology>
    </subcellularLocation>
</comment>
<evidence type="ECO:0000256" key="3">
    <source>
        <dbReference type="ARBA" id="ARBA00015325"/>
    </source>
</evidence>